<protein>
    <submittedName>
        <fullName evidence="2">Uncharacterized protein</fullName>
    </submittedName>
</protein>
<reference evidence="2" key="2">
    <citation type="submission" date="2023-05" db="EMBL/GenBank/DDBJ databases">
        <authorList>
            <consortium name="Lawrence Berkeley National Laboratory"/>
            <person name="Steindorff A."/>
            <person name="Hensen N."/>
            <person name="Bonometti L."/>
            <person name="Westerberg I."/>
            <person name="Brannstrom I.O."/>
            <person name="Guillou S."/>
            <person name="Cros-Aarteil S."/>
            <person name="Calhoun S."/>
            <person name="Haridas S."/>
            <person name="Kuo A."/>
            <person name="Mondo S."/>
            <person name="Pangilinan J."/>
            <person name="Riley R."/>
            <person name="Labutti K."/>
            <person name="Andreopoulos B."/>
            <person name="Lipzen A."/>
            <person name="Chen C."/>
            <person name="Yanf M."/>
            <person name="Daum C."/>
            <person name="Ng V."/>
            <person name="Clum A."/>
            <person name="Ohm R."/>
            <person name="Martin F."/>
            <person name="Silar P."/>
            <person name="Natvig D."/>
            <person name="Lalanne C."/>
            <person name="Gautier V."/>
            <person name="Ament-Velasquez S.L."/>
            <person name="Kruys A."/>
            <person name="Hutchinson M.I."/>
            <person name="Powell A.J."/>
            <person name="Barry K."/>
            <person name="Miller A.N."/>
            <person name="Grigoriev I.V."/>
            <person name="Debuchy R."/>
            <person name="Gladieux P."/>
            <person name="Thoren M.H."/>
            <person name="Johannesson H."/>
        </authorList>
    </citation>
    <scope>NUCLEOTIDE SEQUENCE</scope>
    <source>
        <strain evidence="2">PSN243</strain>
    </source>
</reference>
<feature type="compositionally biased region" description="Low complexity" evidence="1">
    <location>
        <begin position="368"/>
        <end position="400"/>
    </location>
</feature>
<feature type="region of interest" description="Disordered" evidence="1">
    <location>
        <begin position="301"/>
        <end position="436"/>
    </location>
</feature>
<dbReference type="SUPFAM" id="SSF81995">
    <property type="entry name" value="beta-sandwich domain of Sec23/24"/>
    <property type="match status" value="1"/>
</dbReference>
<dbReference type="Proteomes" id="UP001321760">
    <property type="component" value="Unassembled WGS sequence"/>
</dbReference>
<gene>
    <name evidence="2" type="ORF">QBC34DRAFT_419700</name>
</gene>
<feature type="compositionally biased region" description="Basic residues" evidence="1">
    <location>
        <begin position="244"/>
        <end position="254"/>
    </location>
</feature>
<organism evidence="2 3">
    <name type="scientific">Podospora aff. communis PSN243</name>
    <dbReference type="NCBI Taxonomy" id="3040156"/>
    <lineage>
        <taxon>Eukaryota</taxon>
        <taxon>Fungi</taxon>
        <taxon>Dikarya</taxon>
        <taxon>Ascomycota</taxon>
        <taxon>Pezizomycotina</taxon>
        <taxon>Sordariomycetes</taxon>
        <taxon>Sordariomycetidae</taxon>
        <taxon>Sordariales</taxon>
        <taxon>Podosporaceae</taxon>
        <taxon>Podospora</taxon>
    </lineage>
</organism>
<keyword evidence="3" id="KW-1185">Reference proteome</keyword>
<sequence length="510" mass="58558">MAGGNKAIPVPPVPPRGPGQQQQQQGQGHLTPQQIAQYQQAMQAHQQQMQQHQYQKSVIQHQNALLHQHQNQAIRTRDLRDEMPITKAKAFEEMSTYHMFRFEEARDEDDDDDDDSYDNWREKPRWLRVTCTPVPGMAKEAISREVRKLDKETGSVADKKATLTSAQLRHIEATLEEQKRMFDQNIYEINLVQLDHNLRVVEKKGRKASQSDREHHRSHHDRRGSKTYRISVLDGLLAPEKIQKKSKHGRREKGHGKTKDSKPKKVVERAYITAYFKTSPRPAVDPVRLYYEMQAINKASREAREKQALQPPQPPQPPEPLQQEAFPGGAVQIRGRSHSGGPDHGHNGRSVSRKKSRERSRPRRRSRGSSPTSSHSQSSTFTQSDDMSSTSSMSNESRSRSPPRGRTRNPRKLPFKHGAFHEQPGHFGMGPHQSRRHRIDDSHQIVPLAIDLEQHELELSNAYAAGRAVERQNRREFAKDIATGMNMYTPHSVLPTGHQEIWMNEWIVWG</sequence>
<name>A0AAV9H8Q3_9PEZI</name>
<feature type="compositionally biased region" description="Basic residues" evidence="1">
    <location>
        <begin position="401"/>
        <end position="415"/>
    </location>
</feature>
<proteinExistence type="predicted"/>
<dbReference type="AlphaFoldDB" id="A0AAV9H8Q3"/>
<feature type="compositionally biased region" description="Basic and acidic residues" evidence="1">
    <location>
        <begin position="255"/>
        <end position="265"/>
    </location>
</feature>
<reference evidence="2" key="1">
    <citation type="journal article" date="2023" name="Mol. Phylogenet. Evol.">
        <title>Genome-scale phylogeny and comparative genomics of the fungal order Sordariales.</title>
        <authorList>
            <person name="Hensen N."/>
            <person name="Bonometti L."/>
            <person name="Westerberg I."/>
            <person name="Brannstrom I.O."/>
            <person name="Guillou S."/>
            <person name="Cros-Aarteil S."/>
            <person name="Calhoun S."/>
            <person name="Haridas S."/>
            <person name="Kuo A."/>
            <person name="Mondo S."/>
            <person name="Pangilinan J."/>
            <person name="Riley R."/>
            <person name="LaButti K."/>
            <person name="Andreopoulos B."/>
            <person name="Lipzen A."/>
            <person name="Chen C."/>
            <person name="Yan M."/>
            <person name="Daum C."/>
            <person name="Ng V."/>
            <person name="Clum A."/>
            <person name="Steindorff A."/>
            <person name="Ohm R.A."/>
            <person name="Martin F."/>
            <person name="Silar P."/>
            <person name="Natvig D.O."/>
            <person name="Lalanne C."/>
            <person name="Gautier V."/>
            <person name="Ament-Velasquez S.L."/>
            <person name="Kruys A."/>
            <person name="Hutchinson M.I."/>
            <person name="Powell A.J."/>
            <person name="Barry K."/>
            <person name="Miller A.N."/>
            <person name="Grigoriev I.V."/>
            <person name="Debuchy R."/>
            <person name="Gladieux P."/>
            <person name="Hiltunen Thoren M."/>
            <person name="Johannesson H."/>
        </authorList>
    </citation>
    <scope>NUCLEOTIDE SEQUENCE</scope>
    <source>
        <strain evidence="2">PSN243</strain>
    </source>
</reference>
<feature type="region of interest" description="Disordered" evidence="1">
    <location>
        <begin position="203"/>
        <end position="265"/>
    </location>
</feature>
<evidence type="ECO:0000313" key="3">
    <source>
        <dbReference type="Proteomes" id="UP001321760"/>
    </source>
</evidence>
<evidence type="ECO:0000313" key="2">
    <source>
        <dbReference type="EMBL" id="KAK4455932.1"/>
    </source>
</evidence>
<feature type="compositionally biased region" description="Basic and acidic residues" evidence="1">
    <location>
        <begin position="203"/>
        <end position="215"/>
    </location>
</feature>
<evidence type="ECO:0000256" key="1">
    <source>
        <dbReference type="SAM" id="MobiDB-lite"/>
    </source>
</evidence>
<feature type="compositionally biased region" description="Low complexity" evidence="1">
    <location>
        <begin position="18"/>
        <end position="44"/>
    </location>
</feature>
<accession>A0AAV9H8Q3</accession>
<feature type="compositionally biased region" description="Pro residues" evidence="1">
    <location>
        <begin position="311"/>
        <end position="320"/>
    </location>
</feature>
<comment type="caution">
    <text evidence="2">The sequence shown here is derived from an EMBL/GenBank/DDBJ whole genome shotgun (WGS) entry which is preliminary data.</text>
</comment>
<feature type="compositionally biased region" description="Basic residues" evidence="1">
    <location>
        <begin position="351"/>
        <end position="367"/>
    </location>
</feature>
<feature type="region of interest" description="Disordered" evidence="1">
    <location>
        <begin position="1"/>
        <end position="44"/>
    </location>
</feature>
<feature type="compositionally biased region" description="Basic residues" evidence="1">
    <location>
        <begin position="216"/>
        <end position="226"/>
    </location>
</feature>
<dbReference type="EMBL" id="MU865913">
    <property type="protein sequence ID" value="KAK4455932.1"/>
    <property type="molecule type" value="Genomic_DNA"/>
</dbReference>